<protein>
    <submittedName>
        <fullName evidence="3">DUF5989 family protein</fullName>
    </submittedName>
</protein>
<dbReference type="RefSeq" id="WP_230273698.1">
    <property type="nucleotide sequence ID" value="NZ_JAJKFW010000022.1"/>
</dbReference>
<keyword evidence="2" id="KW-0472">Membrane</keyword>
<evidence type="ECO:0000313" key="4">
    <source>
        <dbReference type="Proteomes" id="UP001430306"/>
    </source>
</evidence>
<sequence length="72" mass="8176">MTDNESPSESNSSDAFERESQQQEVGLVQEFFFFLRENKKWWLIPLLGSLLLVGLISIMATSGAAPFIYTLF</sequence>
<organism evidence="3 4">
    <name type="scientific">Rhodopirellula halodulae</name>
    <dbReference type="NCBI Taxonomy" id="2894198"/>
    <lineage>
        <taxon>Bacteria</taxon>
        <taxon>Pseudomonadati</taxon>
        <taxon>Planctomycetota</taxon>
        <taxon>Planctomycetia</taxon>
        <taxon>Pirellulales</taxon>
        <taxon>Pirellulaceae</taxon>
        <taxon>Rhodopirellula</taxon>
    </lineage>
</organism>
<proteinExistence type="predicted"/>
<evidence type="ECO:0000256" key="1">
    <source>
        <dbReference type="SAM" id="MobiDB-lite"/>
    </source>
</evidence>
<dbReference type="Pfam" id="PF19451">
    <property type="entry name" value="DUF5989"/>
    <property type="match status" value="1"/>
</dbReference>
<dbReference type="InterPro" id="IPR046031">
    <property type="entry name" value="DUF5989"/>
</dbReference>
<keyword evidence="2" id="KW-0812">Transmembrane</keyword>
<comment type="caution">
    <text evidence="3">The sequence shown here is derived from an EMBL/GenBank/DDBJ whole genome shotgun (WGS) entry which is preliminary data.</text>
</comment>
<feature type="compositionally biased region" description="Low complexity" evidence="1">
    <location>
        <begin position="1"/>
        <end position="14"/>
    </location>
</feature>
<reference evidence="3" key="1">
    <citation type="submission" date="2021-11" db="EMBL/GenBank/DDBJ databases">
        <title>Genome sequence.</title>
        <authorList>
            <person name="Sun Q."/>
        </authorList>
    </citation>
    <scope>NUCLEOTIDE SEQUENCE</scope>
    <source>
        <strain evidence="3">JC740</strain>
    </source>
</reference>
<accession>A0ABS8NIY7</accession>
<feature type="transmembrane region" description="Helical" evidence="2">
    <location>
        <begin position="41"/>
        <end position="69"/>
    </location>
</feature>
<keyword evidence="2" id="KW-1133">Transmembrane helix</keyword>
<dbReference type="EMBL" id="JAJKFW010000022">
    <property type="protein sequence ID" value="MCC9642763.1"/>
    <property type="molecule type" value="Genomic_DNA"/>
</dbReference>
<gene>
    <name evidence="3" type="ORF">LOC71_10800</name>
</gene>
<evidence type="ECO:0000256" key="2">
    <source>
        <dbReference type="SAM" id="Phobius"/>
    </source>
</evidence>
<dbReference type="Proteomes" id="UP001430306">
    <property type="component" value="Unassembled WGS sequence"/>
</dbReference>
<name>A0ABS8NIY7_9BACT</name>
<feature type="region of interest" description="Disordered" evidence="1">
    <location>
        <begin position="1"/>
        <end position="21"/>
    </location>
</feature>
<keyword evidence="4" id="KW-1185">Reference proteome</keyword>
<evidence type="ECO:0000313" key="3">
    <source>
        <dbReference type="EMBL" id="MCC9642763.1"/>
    </source>
</evidence>